<dbReference type="RefSeq" id="WP_013607757.1">
    <property type="nucleotide sequence ID" value="NC_015152.1"/>
</dbReference>
<evidence type="ECO:0000313" key="3">
    <source>
        <dbReference type="Proteomes" id="UP000008466"/>
    </source>
</evidence>
<accession>F0RTK0</accession>
<dbReference type="EMBL" id="CP002541">
    <property type="protein sequence ID" value="ADY13908.1"/>
    <property type="molecule type" value="Genomic_DNA"/>
</dbReference>
<feature type="chain" id="PRO_5003255565" description="Outer membrane protein beta-barrel domain-containing protein" evidence="1">
    <location>
        <begin position="21"/>
        <end position="181"/>
    </location>
</feature>
<dbReference type="Proteomes" id="UP000008466">
    <property type="component" value="Chromosome"/>
</dbReference>
<dbReference type="STRING" id="158189.SpiBuddy_2087"/>
<evidence type="ECO:0008006" key="4">
    <source>
        <dbReference type="Google" id="ProtNLM"/>
    </source>
</evidence>
<dbReference type="AlphaFoldDB" id="F0RTK0"/>
<keyword evidence="3" id="KW-1185">Reference proteome</keyword>
<dbReference type="HOGENOM" id="CLU_1488136_0_0_12"/>
<organism evidence="2 3">
    <name type="scientific">Sphaerochaeta globosa (strain ATCC BAA-1886 / DSM 22777 / Buddy)</name>
    <name type="common">Spirochaeta sp. (strain Buddy)</name>
    <dbReference type="NCBI Taxonomy" id="158189"/>
    <lineage>
        <taxon>Bacteria</taxon>
        <taxon>Pseudomonadati</taxon>
        <taxon>Spirochaetota</taxon>
        <taxon>Spirochaetia</taxon>
        <taxon>Spirochaetales</taxon>
        <taxon>Sphaerochaetaceae</taxon>
        <taxon>Sphaerochaeta</taxon>
    </lineage>
</organism>
<sequence length="181" mass="19880">MRKKVLLVCMMIGFAFPLFAGYFDVGITLGTNAHLGERDLDSSRLKLAWGLSIGLTDVWELDIQTDTQLVPKFLGDHSVSMLLQRTLLGQRSTGGKTAGVGINTLLGVGAMISAYTPEGTTTLSHLLVSLTPITIGSPITGKRERALTITLAYNLYTQQVVVLFDLLKFDFYVRGSYKDYR</sequence>
<feature type="signal peptide" evidence="1">
    <location>
        <begin position="1"/>
        <end position="20"/>
    </location>
</feature>
<keyword evidence="1" id="KW-0732">Signal</keyword>
<evidence type="ECO:0000256" key="1">
    <source>
        <dbReference type="SAM" id="SignalP"/>
    </source>
</evidence>
<evidence type="ECO:0000313" key="2">
    <source>
        <dbReference type="EMBL" id="ADY13908.1"/>
    </source>
</evidence>
<dbReference type="KEGG" id="sbu:SpiBuddy_2087"/>
<gene>
    <name evidence="2" type="ordered locus">SpiBuddy_2087</name>
</gene>
<protein>
    <recommendedName>
        <fullName evidence="4">Outer membrane protein beta-barrel domain-containing protein</fullName>
    </recommendedName>
</protein>
<name>F0RTK0_SPHGB</name>
<proteinExistence type="predicted"/>
<dbReference type="OrthoDB" id="370469at2"/>
<reference evidence="3" key="1">
    <citation type="submission" date="2011-02" db="EMBL/GenBank/DDBJ databases">
        <title>Complete sequence of Spirochaeta sp. Buddy.</title>
        <authorList>
            <person name="Lucas S."/>
            <person name="Copeland A."/>
            <person name="Lapidus A."/>
            <person name="Cheng J.-F."/>
            <person name="Goodwin L."/>
            <person name="Pitluck S."/>
            <person name="Zeytun A."/>
            <person name="Detter J.C."/>
            <person name="Han C."/>
            <person name="Tapia R."/>
            <person name="Land M."/>
            <person name="Hauser L."/>
            <person name="Kyrpides N."/>
            <person name="Ivanova N."/>
            <person name="Mikhailova N."/>
            <person name="Pagani I."/>
            <person name="Ritalahti K.M."/>
            <person name="Loeffler F.E."/>
            <person name="Woyke T."/>
        </authorList>
    </citation>
    <scope>NUCLEOTIDE SEQUENCE [LARGE SCALE GENOMIC DNA]</scope>
    <source>
        <strain evidence="3">ATCC BAA-1886 / DSM 22777 / Buddy</strain>
    </source>
</reference>